<feature type="signal peptide" evidence="2">
    <location>
        <begin position="1"/>
        <end position="23"/>
    </location>
</feature>
<evidence type="ECO:0000256" key="2">
    <source>
        <dbReference type="SAM" id="SignalP"/>
    </source>
</evidence>
<evidence type="ECO:0000313" key="3">
    <source>
        <dbReference type="EMBL" id="WIX76567.1"/>
    </source>
</evidence>
<dbReference type="RefSeq" id="WP_285967315.1">
    <property type="nucleotide sequence ID" value="NZ_CP127294.1"/>
</dbReference>
<accession>A0A9Y2IAN1</accession>
<name>A0A9Y2IAN1_9PSEU</name>
<evidence type="ECO:0008006" key="5">
    <source>
        <dbReference type="Google" id="ProtNLM"/>
    </source>
</evidence>
<keyword evidence="4" id="KW-1185">Reference proteome</keyword>
<evidence type="ECO:0000256" key="1">
    <source>
        <dbReference type="SAM" id="MobiDB-lite"/>
    </source>
</evidence>
<protein>
    <recommendedName>
        <fullName evidence="5">Serine/threonine protein kinase</fullName>
    </recommendedName>
</protein>
<sequence length="226" mass="23244">MRRRSWFAATVTLAAAITLTACTQTTTGRAQPSAAGDVGQLGGSPGSPAPGTGSPVPSTQPSYPSTDGVTATIATMTVTLPAGTQYAVESRDPGYEGCLQSATFACAGKILDLRQAADDGMINLPSSTRAFGWYPGTDVPTCIGPSADPGVASEATGGAVLEHGFAPVGPKKAEYARFQETCEDPAQNNQVRMWWLPTSKLLIVEHASTPAQDAAFDGMVASAKFS</sequence>
<keyword evidence="2" id="KW-0732">Signal</keyword>
<feature type="region of interest" description="Disordered" evidence="1">
    <location>
        <begin position="28"/>
        <end position="67"/>
    </location>
</feature>
<reference evidence="3 4" key="1">
    <citation type="submission" date="2023-06" db="EMBL/GenBank/DDBJ databases">
        <authorList>
            <person name="Oyuntsetseg B."/>
            <person name="Kim S.B."/>
        </authorList>
    </citation>
    <scope>NUCLEOTIDE SEQUENCE [LARGE SCALE GENOMIC DNA]</scope>
    <source>
        <strain evidence="3 4">2-15</strain>
    </source>
</reference>
<gene>
    <name evidence="3" type="ORF">QRX50_34600</name>
</gene>
<proteinExistence type="predicted"/>
<dbReference type="Proteomes" id="UP001236014">
    <property type="component" value="Chromosome"/>
</dbReference>
<dbReference type="EMBL" id="CP127294">
    <property type="protein sequence ID" value="WIX76567.1"/>
    <property type="molecule type" value="Genomic_DNA"/>
</dbReference>
<feature type="chain" id="PRO_5040831959" description="Serine/threonine protein kinase" evidence="2">
    <location>
        <begin position="24"/>
        <end position="226"/>
    </location>
</feature>
<evidence type="ECO:0000313" key="4">
    <source>
        <dbReference type="Proteomes" id="UP001236014"/>
    </source>
</evidence>
<dbReference type="KEGG" id="acab:QRX50_34600"/>
<organism evidence="3 4">
    <name type="scientific">Amycolatopsis carbonis</name>
    <dbReference type="NCBI Taxonomy" id="715471"/>
    <lineage>
        <taxon>Bacteria</taxon>
        <taxon>Bacillati</taxon>
        <taxon>Actinomycetota</taxon>
        <taxon>Actinomycetes</taxon>
        <taxon>Pseudonocardiales</taxon>
        <taxon>Pseudonocardiaceae</taxon>
        <taxon>Amycolatopsis</taxon>
    </lineage>
</organism>
<dbReference type="PROSITE" id="PS51257">
    <property type="entry name" value="PROKAR_LIPOPROTEIN"/>
    <property type="match status" value="1"/>
</dbReference>
<dbReference type="AlphaFoldDB" id="A0A9Y2IAN1"/>